<dbReference type="Gene3D" id="1.10.10.10">
    <property type="entry name" value="Winged helix-like DNA-binding domain superfamily/Winged helix DNA-binding domain"/>
    <property type="match status" value="1"/>
</dbReference>
<sequence>MLTRKQHELLLYIHRHLNEYGVSPSFDEMKDALGLKSKSGIHRLISGLEERKFLRRLPHRARALEVLRLPENTAASATKNATSDPNSNVVQADFRGASPDQMARARGLEAVQLPLYGRIAAGTPIEALRDESAFVDVPGSLLGRGDYYCLEVEGDSMVDAGILDGDTVIIERCDRSENGSIVVALVDGEEVTLKRIRRRGQSVALEPANQAYETRIFPPGRVNVQGRLVGLVRRY</sequence>
<dbReference type="PANTHER" id="PTHR33516">
    <property type="entry name" value="LEXA REPRESSOR"/>
    <property type="match status" value="1"/>
</dbReference>
<dbReference type="InterPro" id="IPR006197">
    <property type="entry name" value="Peptidase_S24_LexA"/>
</dbReference>
<dbReference type="EMBL" id="QPMH01000007">
    <property type="protein sequence ID" value="RDD62180.1"/>
    <property type="molecule type" value="Genomic_DNA"/>
</dbReference>
<evidence type="ECO:0000256" key="7">
    <source>
        <dbReference type="ARBA" id="ARBA00023015"/>
    </source>
</evidence>
<dbReference type="RefSeq" id="WP_114582077.1">
    <property type="nucleotide sequence ID" value="NZ_QPMH01000007.1"/>
</dbReference>
<evidence type="ECO:0000256" key="4">
    <source>
        <dbReference type="ARBA" id="ARBA00022763"/>
    </source>
</evidence>
<feature type="DNA-binding region" description="H-T-H motif" evidence="12">
    <location>
        <begin position="26"/>
        <end position="46"/>
    </location>
</feature>
<reference evidence="16 17" key="1">
    <citation type="submission" date="2018-07" db="EMBL/GenBank/DDBJ databases">
        <title>Venubactetium sediminum gen. nov., sp. nov., isolated from a marine solar saltern.</title>
        <authorList>
            <person name="Wang S."/>
        </authorList>
    </citation>
    <scope>NUCLEOTIDE SEQUENCE [LARGE SCALE GENOMIC DNA]</scope>
    <source>
        <strain evidence="16 17">WD2A32</strain>
    </source>
</reference>
<keyword evidence="9 12" id="KW-0804">Transcription</keyword>
<dbReference type="HAMAP" id="MF_00015">
    <property type="entry name" value="LexA"/>
    <property type="match status" value="1"/>
</dbReference>
<evidence type="ECO:0000256" key="8">
    <source>
        <dbReference type="ARBA" id="ARBA00023125"/>
    </source>
</evidence>
<evidence type="ECO:0000256" key="10">
    <source>
        <dbReference type="ARBA" id="ARBA00023204"/>
    </source>
</evidence>
<evidence type="ECO:0000256" key="5">
    <source>
        <dbReference type="ARBA" id="ARBA00022801"/>
    </source>
</evidence>
<dbReference type="InterPro" id="IPR036286">
    <property type="entry name" value="LexA/Signal_pep-like_sf"/>
</dbReference>
<keyword evidence="4 12" id="KW-0227">DNA damage</keyword>
<dbReference type="InterPro" id="IPR006199">
    <property type="entry name" value="LexA_DNA-bd_dom"/>
</dbReference>
<evidence type="ECO:0000259" key="14">
    <source>
        <dbReference type="Pfam" id="PF00717"/>
    </source>
</evidence>
<dbReference type="Proteomes" id="UP000253941">
    <property type="component" value="Unassembled WGS sequence"/>
</dbReference>
<organism evidence="16 17">
    <name type="scientific">Ferruginivarius sediminum</name>
    <dbReference type="NCBI Taxonomy" id="2661937"/>
    <lineage>
        <taxon>Bacteria</taxon>
        <taxon>Pseudomonadati</taxon>
        <taxon>Pseudomonadota</taxon>
        <taxon>Alphaproteobacteria</taxon>
        <taxon>Rhodospirillales</taxon>
        <taxon>Rhodospirillaceae</taxon>
        <taxon>Ferruginivarius</taxon>
    </lineage>
</organism>
<dbReference type="InterPro" id="IPR006200">
    <property type="entry name" value="LexA"/>
</dbReference>
<evidence type="ECO:0000256" key="1">
    <source>
        <dbReference type="ARBA" id="ARBA00007484"/>
    </source>
</evidence>
<keyword evidence="7 12" id="KW-0805">Transcription regulation</keyword>
<dbReference type="PRINTS" id="PR00726">
    <property type="entry name" value="LEXASERPTASE"/>
</dbReference>
<comment type="caution">
    <text evidence="16">The sequence shown here is derived from an EMBL/GenBank/DDBJ whole genome shotgun (WGS) entry which is preliminary data.</text>
</comment>
<dbReference type="CDD" id="cd06529">
    <property type="entry name" value="S24_LexA-like"/>
    <property type="match status" value="1"/>
</dbReference>
<dbReference type="SUPFAM" id="SSF46785">
    <property type="entry name" value="Winged helix' DNA-binding domain"/>
    <property type="match status" value="1"/>
</dbReference>
<keyword evidence="17" id="KW-1185">Reference proteome</keyword>
<dbReference type="GO" id="GO:0006281">
    <property type="term" value="P:DNA repair"/>
    <property type="evidence" value="ECO:0007669"/>
    <property type="project" value="UniProtKB-UniRule"/>
</dbReference>
<dbReference type="InterPro" id="IPR036388">
    <property type="entry name" value="WH-like_DNA-bd_sf"/>
</dbReference>
<evidence type="ECO:0000256" key="12">
    <source>
        <dbReference type="HAMAP-Rule" id="MF_00015"/>
    </source>
</evidence>
<evidence type="ECO:0000256" key="2">
    <source>
        <dbReference type="ARBA" id="ARBA00022491"/>
    </source>
</evidence>
<keyword evidence="6 12" id="KW-0068">Autocatalytic cleavage</keyword>
<evidence type="ECO:0000256" key="13">
    <source>
        <dbReference type="RuleBase" id="RU003991"/>
    </source>
</evidence>
<dbReference type="GO" id="GO:0009432">
    <property type="term" value="P:SOS response"/>
    <property type="evidence" value="ECO:0007669"/>
    <property type="project" value="UniProtKB-UniRule"/>
</dbReference>
<dbReference type="GO" id="GO:0004252">
    <property type="term" value="F:serine-type endopeptidase activity"/>
    <property type="evidence" value="ECO:0007669"/>
    <property type="project" value="UniProtKB-UniRule"/>
</dbReference>
<protein>
    <recommendedName>
        <fullName evidence="12">LexA repressor</fullName>
        <ecNumber evidence="12">3.4.21.88</ecNumber>
    </recommendedName>
</protein>
<evidence type="ECO:0000313" key="17">
    <source>
        <dbReference type="Proteomes" id="UP000253941"/>
    </source>
</evidence>
<dbReference type="GO" id="GO:0045892">
    <property type="term" value="P:negative regulation of DNA-templated transcription"/>
    <property type="evidence" value="ECO:0007669"/>
    <property type="project" value="UniProtKB-UniRule"/>
</dbReference>
<dbReference type="Pfam" id="PF01726">
    <property type="entry name" value="LexA_DNA_bind"/>
    <property type="match status" value="1"/>
</dbReference>
<evidence type="ECO:0000313" key="16">
    <source>
        <dbReference type="EMBL" id="RDD62180.1"/>
    </source>
</evidence>
<feature type="active site" description="For autocatalytic cleavage activity" evidence="12">
    <location>
        <position position="156"/>
    </location>
</feature>
<evidence type="ECO:0000259" key="15">
    <source>
        <dbReference type="Pfam" id="PF01726"/>
    </source>
</evidence>
<gene>
    <name evidence="12" type="primary">lexA</name>
    <name evidence="16" type="ORF">DRB17_09835</name>
</gene>
<accession>A0A369TA65</accession>
<feature type="active site" description="For autocatalytic cleavage activity" evidence="12">
    <location>
        <position position="194"/>
    </location>
</feature>
<evidence type="ECO:0000256" key="6">
    <source>
        <dbReference type="ARBA" id="ARBA00022813"/>
    </source>
</evidence>
<dbReference type="Pfam" id="PF00717">
    <property type="entry name" value="Peptidase_S24"/>
    <property type="match status" value="1"/>
</dbReference>
<proteinExistence type="inferred from homology"/>
<dbReference type="PANTHER" id="PTHR33516:SF2">
    <property type="entry name" value="LEXA REPRESSOR-RELATED"/>
    <property type="match status" value="1"/>
</dbReference>
<comment type="catalytic activity">
    <reaction evidence="12">
        <text>Hydrolysis of Ala-|-Gly bond in repressor LexA.</text>
        <dbReference type="EC" id="3.4.21.88"/>
    </reaction>
</comment>
<dbReference type="GO" id="GO:0006508">
    <property type="term" value="P:proteolysis"/>
    <property type="evidence" value="ECO:0007669"/>
    <property type="project" value="InterPro"/>
</dbReference>
<dbReference type="NCBIfam" id="TIGR00498">
    <property type="entry name" value="lexA"/>
    <property type="match status" value="1"/>
</dbReference>
<dbReference type="GO" id="GO:0006260">
    <property type="term" value="P:DNA replication"/>
    <property type="evidence" value="ECO:0007669"/>
    <property type="project" value="UniProtKB-UniRule"/>
</dbReference>
<keyword evidence="3 12" id="KW-0235">DNA replication</keyword>
<keyword evidence="8 12" id="KW-0238">DNA-binding</keyword>
<dbReference type="SUPFAM" id="SSF51306">
    <property type="entry name" value="LexA/Signal peptidase"/>
    <property type="match status" value="1"/>
</dbReference>
<feature type="site" description="Cleavage; by autolysis" evidence="12">
    <location>
        <begin position="121"/>
        <end position="122"/>
    </location>
</feature>
<evidence type="ECO:0000256" key="11">
    <source>
        <dbReference type="ARBA" id="ARBA00023236"/>
    </source>
</evidence>
<dbReference type="InterPro" id="IPR036390">
    <property type="entry name" value="WH_DNA-bd_sf"/>
</dbReference>
<dbReference type="AlphaFoldDB" id="A0A369TA65"/>
<dbReference type="InterPro" id="IPR015927">
    <property type="entry name" value="Peptidase_S24_S26A/B/C"/>
</dbReference>
<dbReference type="Gene3D" id="2.10.109.10">
    <property type="entry name" value="Umud Fragment, subunit A"/>
    <property type="match status" value="1"/>
</dbReference>
<keyword evidence="2 12" id="KW-0678">Repressor</keyword>
<comment type="function">
    <text evidence="12">Represses a number of genes involved in the response to DNA damage (SOS response), including recA and lexA. In the presence of single-stranded DNA, RecA interacts with LexA causing an autocatalytic cleavage which disrupts the DNA-binding part of LexA, leading to derepression of the SOS regulon and eventually DNA repair.</text>
</comment>
<comment type="subunit">
    <text evidence="12">Homodimer.</text>
</comment>
<dbReference type="FunFam" id="2.10.109.10:FF:000001">
    <property type="entry name" value="LexA repressor"/>
    <property type="match status" value="1"/>
</dbReference>
<keyword evidence="5 12" id="KW-0378">Hydrolase</keyword>
<dbReference type="InterPro" id="IPR050077">
    <property type="entry name" value="LexA_repressor"/>
</dbReference>
<comment type="similarity">
    <text evidence="1 12 13">Belongs to the peptidase S24 family.</text>
</comment>
<evidence type="ECO:0000256" key="9">
    <source>
        <dbReference type="ARBA" id="ARBA00023163"/>
    </source>
</evidence>
<evidence type="ECO:0000256" key="3">
    <source>
        <dbReference type="ARBA" id="ARBA00022705"/>
    </source>
</evidence>
<dbReference type="EC" id="3.4.21.88" evidence="12"/>
<feature type="domain" description="LexA repressor DNA-binding" evidence="15">
    <location>
        <begin position="2"/>
        <end position="63"/>
    </location>
</feature>
<dbReference type="GO" id="GO:0003677">
    <property type="term" value="F:DNA binding"/>
    <property type="evidence" value="ECO:0007669"/>
    <property type="project" value="UniProtKB-UniRule"/>
</dbReference>
<dbReference type="InterPro" id="IPR039418">
    <property type="entry name" value="LexA-like"/>
</dbReference>
<keyword evidence="11 12" id="KW-0742">SOS response</keyword>
<name>A0A369TA65_9PROT</name>
<feature type="domain" description="Peptidase S24/S26A/S26B/S26C" evidence="14">
    <location>
        <begin position="114"/>
        <end position="229"/>
    </location>
</feature>
<keyword evidence="10 12" id="KW-0234">DNA repair</keyword>